<accession>A0A074YF57</accession>
<sequence length="110" mass="12669">MAVPQDPNFWKRFSYAIHQDEEAQVSNEKNPWLTSTRQKRKHAYLRICCTFWILLFSLIAIIVVVILILVKTHALEKIHIGGGDNKRGKEFNDWLQRLFKTGDEGKGGGS</sequence>
<dbReference type="OMA" id="STAVHMD"/>
<gene>
    <name evidence="2" type="ORF">AUEXF2481DRAFT_636338</name>
</gene>
<dbReference type="Proteomes" id="UP000030641">
    <property type="component" value="Unassembled WGS sequence"/>
</dbReference>
<evidence type="ECO:0000313" key="2">
    <source>
        <dbReference type="EMBL" id="KEQ96385.1"/>
    </source>
</evidence>
<dbReference type="RefSeq" id="XP_013345107.1">
    <property type="nucleotide sequence ID" value="XM_013489653.1"/>
</dbReference>
<dbReference type="AlphaFoldDB" id="A0A074YF57"/>
<evidence type="ECO:0000313" key="3">
    <source>
        <dbReference type="Proteomes" id="UP000030641"/>
    </source>
</evidence>
<reference evidence="2 3" key="1">
    <citation type="journal article" date="2014" name="BMC Genomics">
        <title>Genome sequencing of four Aureobasidium pullulans varieties: biotechnological potential, stress tolerance, and description of new species.</title>
        <authorList>
            <person name="Gostin Ar C."/>
            <person name="Ohm R.A."/>
            <person name="Kogej T."/>
            <person name="Sonjak S."/>
            <person name="Turk M."/>
            <person name="Zajc J."/>
            <person name="Zalar P."/>
            <person name="Grube M."/>
            <person name="Sun H."/>
            <person name="Han J."/>
            <person name="Sharma A."/>
            <person name="Chiniquy J."/>
            <person name="Ngan C.Y."/>
            <person name="Lipzen A."/>
            <person name="Barry K."/>
            <person name="Grigoriev I.V."/>
            <person name="Gunde-Cimerman N."/>
        </authorList>
    </citation>
    <scope>NUCLEOTIDE SEQUENCE [LARGE SCALE GENOMIC DNA]</scope>
    <source>
        <strain evidence="2 3">EXF-2481</strain>
    </source>
</reference>
<name>A0A074YF57_AURSE</name>
<keyword evidence="3" id="KW-1185">Reference proteome</keyword>
<dbReference type="EMBL" id="KL584756">
    <property type="protein sequence ID" value="KEQ96385.1"/>
    <property type="molecule type" value="Genomic_DNA"/>
</dbReference>
<dbReference type="GeneID" id="25369792"/>
<evidence type="ECO:0000256" key="1">
    <source>
        <dbReference type="SAM" id="Phobius"/>
    </source>
</evidence>
<proteinExistence type="predicted"/>
<protein>
    <submittedName>
        <fullName evidence="2">Uncharacterized protein</fullName>
    </submittedName>
</protein>
<organism evidence="2 3">
    <name type="scientific">Aureobasidium subglaciale (strain EXF-2481)</name>
    <name type="common">Aureobasidium pullulans var. subglaciale</name>
    <dbReference type="NCBI Taxonomy" id="1043005"/>
    <lineage>
        <taxon>Eukaryota</taxon>
        <taxon>Fungi</taxon>
        <taxon>Dikarya</taxon>
        <taxon>Ascomycota</taxon>
        <taxon>Pezizomycotina</taxon>
        <taxon>Dothideomycetes</taxon>
        <taxon>Dothideomycetidae</taxon>
        <taxon>Dothideales</taxon>
        <taxon>Saccotheciaceae</taxon>
        <taxon>Aureobasidium</taxon>
    </lineage>
</organism>
<dbReference type="HOGENOM" id="CLU_162840_0_0_1"/>
<keyword evidence="1" id="KW-1133">Transmembrane helix</keyword>
<dbReference type="OrthoDB" id="5353310at2759"/>
<keyword evidence="1" id="KW-0812">Transmembrane</keyword>
<keyword evidence="1" id="KW-0472">Membrane</keyword>
<feature type="transmembrane region" description="Helical" evidence="1">
    <location>
        <begin position="43"/>
        <end position="70"/>
    </location>
</feature>
<dbReference type="InParanoid" id="A0A074YF57"/>